<keyword evidence="4" id="KW-0472">Membrane</keyword>
<keyword evidence="7" id="KW-1185">Reference proteome</keyword>
<dbReference type="PROSITE" id="PS01124">
    <property type="entry name" value="HTH_ARAC_FAMILY_2"/>
    <property type="match status" value="1"/>
</dbReference>
<dbReference type="InterPro" id="IPR018062">
    <property type="entry name" value="HTH_AraC-typ_CS"/>
</dbReference>
<keyword evidence="4" id="KW-1133">Transmembrane helix</keyword>
<feature type="domain" description="HTH araC/xylS-type" evidence="5">
    <location>
        <begin position="631"/>
        <end position="729"/>
    </location>
</feature>
<protein>
    <submittedName>
        <fullName evidence="6">Helix-turn-helix domain-containing protein</fullName>
    </submittedName>
</protein>
<dbReference type="Proteomes" id="UP000464314">
    <property type="component" value="Chromosome"/>
</dbReference>
<sequence>MIKNKTFFSSYFLLKYFIFFLFTIVFSTLLIGISYYGTIKNLETNLETNNEKMAIQMKDIVDERLNKIINTINNLGSYYKTNYLLNLKTPLAECEPMDMIYAKDYIDYIGTLSLANDLIAELSVYSLSNDEVFTSKGVKTLNDWHKDTFKKNSSNALEQWRQLLINNTPGRIYPEQLYYTNSVPVRVLPLIQKLPLGSKTHNIGNVCVLINCKKLFTGFLDSNSYKNYYITNQNSELLYSYRDIDLADYPIEIPENKNAGSLIKKINQENQIITYARSNEGLVFVTVTPYKEVMSQAYYLKNIFYFMIAFSFAACLSAAAVILIKINKPVKSLLDDNHDLNSRIKEQTKQVQVSIFCRLLTGFYSSKQEIKLSLGLVGIDSSNKLYNVVNIVMQNDSQQELTDYIGIKARIIEFTADNHIYAVDTGLDCLSLIFEFSESNIDRCKEKIISVIEEIQSHLSLHHISVLAGCGCFYEDITQIRDSYSEAVFSFKSRISQGNNLVFWYNDQNLIPMFFYPLEIEQRILISARCGDYAAIKESLELIYAENYLKTKIPDNMSDLLVMKIKTTLLSACSEIQALNGVLYQDTISFIFSSEGNNPKEQTYNKIKETFEAICRITSMSQTIRSNQLKQNILEFIDSHYHENDMCLSLVADTFHISEAYLSAFFKEQTGINFISYIETKRLTKACILLKEHSLSIDSIAESVGYTSAHSFRRAFKRNFGINPANYSS</sequence>
<dbReference type="AlphaFoldDB" id="A0A6P1TL73"/>
<proteinExistence type="predicted"/>
<feature type="transmembrane region" description="Helical" evidence="4">
    <location>
        <begin position="303"/>
        <end position="324"/>
    </location>
</feature>
<dbReference type="InterPro" id="IPR009057">
    <property type="entry name" value="Homeodomain-like_sf"/>
</dbReference>
<name>A0A6P1TL73_9FIRM</name>
<reference evidence="6 7" key="1">
    <citation type="submission" date="2020-01" db="EMBL/GenBank/DDBJ databases">
        <title>Genome analysis of Anaerocolumna sp. CBA3638.</title>
        <authorList>
            <person name="Kim J."/>
            <person name="Roh S.W."/>
        </authorList>
    </citation>
    <scope>NUCLEOTIDE SEQUENCE [LARGE SCALE GENOMIC DNA]</scope>
    <source>
        <strain evidence="6 7">CBA3638</strain>
    </source>
</reference>
<keyword evidence="4" id="KW-0812">Transmembrane</keyword>
<evidence type="ECO:0000259" key="5">
    <source>
        <dbReference type="PROSITE" id="PS01124"/>
    </source>
</evidence>
<dbReference type="SMART" id="SM00342">
    <property type="entry name" value="HTH_ARAC"/>
    <property type="match status" value="1"/>
</dbReference>
<gene>
    <name evidence="6" type="ORF">Ana3638_09065</name>
</gene>
<dbReference type="KEGG" id="anr:Ana3638_09065"/>
<dbReference type="PANTHER" id="PTHR43280:SF2">
    <property type="entry name" value="HTH-TYPE TRANSCRIPTIONAL REGULATOR EXSA"/>
    <property type="match status" value="1"/>
</dbReference>
<evidence type="ECO:0000313" key="6">
    <source>
        <dbReference type="EMBL" id="QHQ60899.1"/>
    </source>
</evidence>
<dbReference type="PANTHER" id="PTHR43280">
    <property type="entry name" value="ARAC-FAMILY TRANSCRIPTIONAL REGULATOR"/>
    <property type="match status" value="1"/>
</dbReference>
<dbReference type="RefSeq" id="WP_161837727.1">
    <property type="nucleotide sequence ID" value="NZ_CP048000.1"/>
</dbReference>
<dbReference type="Pfam" id="PF12833">
    <property type="entry name" value="HTH_18"/>
    <property type="match status" value="1"/>
</dbReference>
<dbReference type="SUPFAM" id="SSF46689">
    <property type="entry name" value="Homeodomain-like"/>
    <property type="match status" value="1"/>
</dbReference>
<dbReference type="GO" id="GO:0003700">
    <property type="term" value="F:DNA-binding transcription factor activity"/>
    <property type="evidence" value="ECO:0007669"/>
    <property type="project" value="InterPro"/>
</dbReference>
<evidence type="ECO:0000313" key="7">
    <source>
        <dbReference type="Proteomes" id="UP000464314"/>
    </source>
</evidence>
<dbReference type="PRINTS" id="PR00032">
    <property type="entry name" value="HTHARAC"/>
</dbReference>
<dbReference type="InterPro" id="IPR020449">
    <property type="entry name" value="Tscrpt_reg_AraC-type_HTH"/>
</dbReference>
<dbReference type="InterPro" id="IPR018060">
    <property type="entry name" value="HTH_AraC"/>
</dbReference>
<keyword evidence="2" id="KW-0238">DNA-binding</keyword>
<organism evidence="6 7">
    <name type="scientific">Anaerocolumna sedimenticola</name>
    <dbReference type="NCBI Taxonomy" id="2696063"/>
    <lineage>
        <taxon>Bacteria</taxon>
        <taxon>Bacillati</taxon>
        <taxon>Bacillota</taxon>
        <taxon>Clostridia</taxon>
        <taxon>Lachnospirales</taxon>
        <taxon>Lachnospiraceae</taxon>
        <taxon>Anaerocolumna</taxon>
    </lineage>
</organism>
<dbReference type="Gene3D" id="1.10.10.60">
    <property type="entry name" value="Homeodomain-like"/>
    <property type="match status" value="2"/>
</dbReference>
<dbReference type="PROSITE" id="PS00041">
    <property type="entry name" value="HTH_ARAC_FAMILY_1"/>
    <property type="match status" value="1"/>
</dbReference>
<feature type="transmembrane region" description="Helical" evidence="4">
    <location>
        <begin position="12"/>
        <end position="36"/>
    </location>
</feature>
<keyword evidence="1" id="KW-0805">Transcription regulation</keyword>
<dbReference type="EMBL" id="CP048000">
    <property type="protein sequence ID" value="QHQ60899.1"/>
    <property type="molecule type" value="Genomic_DNA"/>
</dbReference>
<keyword evidence="3" id="KW-0804">Transcription</keyword>
<evidence type="ECO:0000256" key="3">
    <source>
        <dbReference type="ARBA" id="ARBA00023163"/>
    </source>
</evidence>
<dbReference type="GO" id="GO:0043565">
    <property type="term" value="F:sequence-specific DNA binding"/>
    <property type="evidence" value="ECO:0007669"/>
    <property type="project" value="InterPro"/>
</dbReference>
<accession>A0A6P1TL73</accession>
<evidence type="ECO:0000256" key="1">
    <source>
        <dbReference type="ARBA" id="ARBA00023015"/>
    </source>
</evidence>
<evidence type="ECO:0000256" key="2">
    <source>
        <dbReference type="ARBA" id="ARBA00023125"/>
    </source>
</evidence>
<evidence type="ECO:0000256" key="4">
    <source>
        <dbReference type="SAM" id="Phobius"/>
    </source>
</evidence>